<dbReference type="SUPFAM" id="SSF53850">
    <property type="entry name" value="Periplasmic binding protein-like II"/>
    <property type="match status" value="1"/>
</dbReference>
<comment type="similarity">
    <text evidence="3">Belongs to the NMT1/THI5 family.</text>
</comment>
<evidence type="ECO:0000256" key="11">
    <source>
        <dbReference type="ARBA" id="ARBA00048179"/>
    </source>
</evidence>
<dbReference type="InterPro" id="IPR015168">
    <property type="entry name" value="SsuA/THI5"/>
</dbReference>
<comment type="catalytic activity">
    <reaction evidence="11">
        <text>N(6)-(pyridoxal phosphate)-L-lysyl-[4-amino-5-hydroxymethyl-2-methylpyrimidine phosphate synthase] + L-histidyl-[4-amino-5-hydroxymethyl-2-methylpyrimidine phosphate synthase] + 2 Fe(3+) + 4 H2O = L-lysyl-[4-amino-5-hydroxymethyl-2-methylpyrimidine phosphate synthase] + (2S)-2-amino-5-hydroxy-4-oxopentanoyl-[4-amino-5-hydroxymethyl-2-methylpyrimidine phosphate synthase] + 4-amino-2-methyl-5-(phosphooxymethyl)pyrimidine + 3-oxopropanoate + 2 Fe(2+) + 2 H(+)</text>
        <dbReference type="Rhea" id="RHEA:65756"/>
        <dbReference type="Rhea" id="RHEA-COMP:16892"/>
        <dbReference type="Rhea" id="RHEA-COMP:16893"/>
        <dbReference type="Rhea" id="RHEA-COMP:16894"/>
        <dbReference type="Rhea" id="RHEA-COMP:16895"/>
        <dbReference type="ChEBI" id="CHEBI:15377"/>
        <dbReference type="ChEBI" id="CHEBI:15378"/>
        <dbReference type="ChEBI" id="CHEBI:29033"/>
        <dbReference type="ChEBI" id="CHEBI:29034"/>
        <dbReference type="ChEBI" id="CHEBI:29969"/>
        <dbReference type="ChEBI" id="CHEBI:29979"/>
        <dbReference type="ChEBI" id="CHEBI:33190"/>
        <dbReference type="ChEBI" id="CHEBI:58354"/>
        <dbReference type="ChEBI" id="CHEBI:143915"/>
        <dbReference type="ChEBI" id="CHEBI:157692"/>
    </reaction>
    <physiologicalReaction direction="left-to-right" evidence="11">
        <dbReference type="Rhea" id="RHEA:65757"/>
    </physiologicalReaction>
</comment>
<evidence type="ECO:0000256" key="2">
    <source>
        <dbReference type="ARBA" id="ARBA00004948"/>
    </source>
</evidence>
<comment type="function">
    <text evidence="1">Responsible for the formation of the pyrimidine heterocycle in the thiamine biosynthesis pathway. Catalyzes the formation of hydroxymethylpyrimidine phosphate (HMP-P) from histidine and pyridoxal phosphate (PLP). The protein uses PLP and the active site histidine to form HMP-P, generating an inactive enzyme. The enzyme can only undergo a single turnover, which suggests it is a suicide enzyme.</text>
</comment>
<name>A0A6J6HHC6_9ZZZZ</name>
<evidence type="ECO:0000256" key="4">
    <source>
        <dbReference type="ARBA" id="ARBA00011738"/>
    </source>
</evidence>
<evidence type="ECO:0000259" key="12">
    <source>
        <dbReference type="Pfam" id="PF09084"/>
    </source>
</evidence>
<keyword evidence="6" id="KW-0479">Metal-binding</keyword>
<dbReference type="GO" id="GO:0009228">
    <property type="term" value="P:thiamine biosynthetic process"/>
    <property type="evidence" value="ECO:0007669"/>
    <property type="project" value="UniProtKB-KW"/>
</dbReference>
<evidence type="ECO:0000256" key="6">
    <source>
        <dbReference type="ARBA" id="ARBA00022723"/>
    </source>
</evidence>
<keyword evidence="7" id="KW-0663">Pyridoxal phosphate</keyword>
<evidence type="ECO:0000256" key="1">
    <source>
        <dbReference type="ARBA" id="ARBA00003469"/>
    </source>
</evidence>
<feature type="domain" description="SsuA/THI5-like" evidence="12">
    <location>
        <begin position="15"/>
        <end position="226"/>
    </location>
</feature>
<evidence type="ECO:0000256" key="9">
    <source>
        <dbReference type="ARBA" id="ARBA00023004"/>
    </source>
</evidence>
<evidence type="ECO:0000313" key="13">
    <source>
        <dbReference type="EMBL" id="CAB4613142.1"/>
    </source>
</evidence>
<evidence type="ECO:0000256" key="3">
    <source>
        <dbReference type="ARBA" id="ARBA00009406"/>
    </source>
</evidence>
<evidence type="ECO:0000256" key="7">
    <source>
        <dbReference type="ARBA" id="ARBA00022898"/>
    </source>
</evidence>
<protein>
    <recommendedName>
        <fullName evidence="10">Thiamine pyrimidine synthase</fullName>
    </recommendedName>
</protein>
<dbReference type="AlphaFoldDB" id="A0A6J6HHC6"/>
<evidence type="ECO:0000256" key="5">
    <source>
        <dbReference type="ARBA" id="ARBA00022679"/>
    </source>
</evidence>
<keyword evidence="5" id="KW-0808">Transferase</keyword>
<sequence>MTPIRIGLEYFTPWTNDVGYQIAIANDLYLQQGLEVRQVLVDPLAGDTLEHLVRGEVDIAVCPTNRLLKRVEAGQALRGIATINHRAMETILTTTSTGIQRPLDLQGRRVAFNPTPRGIALVRHLITSDGGDPDSMIIVDSGSREINADDIVAGFADAFFGAYWAWDALFGTTPSAQRVALPVDEIGMLAYPSYVLAVRADSLPTDRESLTKFLHASEQGFRLAASDHALAVDVAVRCVPYVKPELIAHSLNILPATWFDEHGQWGNHPWTKHRAYAQWLAQHGVLQDASVVETTLIDDLFDAVSESA</sequence>
<dbReference type="InterPro" id="IPR027939">
    <property type="entry name" value="NMT1/THI5"/>
</dbReference>
<gene>
    <name evidence="13" type="ORF">UFOPK1939_00005</name>
</gene>
<dbReference type="Pfam" id="PF09084">
    <property type="entry name" value="NMT1"/>
    <property type="match status" value="1"/>
</dbReference>
<dbReference type="PANTHER" id="PTHR31528">
    <property type="entry name" value="4-AMINO-5-HYDROXYMETHYL-2-METHYLPYRIMIDINE PHOSPHATE SYNTHASE THI11-RELATED"/>
    <property type="match status" value="1"/>
</dbReference>
<dbReference type="PANTHER" id="PTHR31528:SF1">
    <property type="entry name" value="4-AMINO-5-HYDROXYMETHYL-2-METHYLPYRIMIDINE PHOSPHATE SYNTHASE THI11-RELATED"/>
    <property type="match status" value="1"/>
</dbReference>
<dbReference type="GO" id="GO:0016740">
    <property type="term" value="F:transferase activity"/>
    <property type="evidence" value="ECO:0007669"/>
    <property type="project" value="UniProtKB-KW"/>
</dbReference>
<comment type="pathway">
    <text evidence="2">Cofactor biosynthesis; thiamine diphosphate biosynthesis.</text>
</comment>
<dbReference type="GO" id="GO:0046872">
    <property type="term" value="F:metal ion binding"/>
    <property type="evidence" value="ECO:0007669"/>
    <property type="project" value="UniProtKB-KW"/>
</dbReference>
<reference evidence="13" key="1">
    <citation type="submission" date="2020-05" db="EMBL/GenBank/DDBJ databases">
        <authorList>
            <person name="Chiriac C."/>
            <person name="Salcher M."/>
            <person name="Ghai R."/>
            <person name="Kavagutti S V."/>
        </authorList>
    </citation>
    <scope>NUCLEOTIDE SEQUENCE</scope>
</reference>
<evidence type="ECO:0000256" key="8">
    <source>
        <dbReference type="ARBA" id="ARBA00022977"/>
    </source>
</evidence>
<dbReference type="EMBL" id="CAEZVF010000001">
    <property type="protein sequence ID" value="CAB4613142.1"/>
    <property type="molecule type" value="Genomic_DNA"/>
</dbReference>
<keyword evidence="9" id="KW-0408">Iron</keyword>
<comment type="subunit">
    <text evidence="4">Homodimer.</text>
</comment>
<proteinExistence type="inferred from homology"/>
<accession>A0A6J6HHC6</accession>
<dbReference type="Gene3D" id="3.40.190.10">
    <property type="entry name" value="Periplasmic binding protein-like II"/>
    <property type="match status" value="2"/>
</dbReference>
<organism evidence="13">
    <name type="scientific">freshwater metagenome</name>
    <dbReference type="NCBI Taxonomy" id="449393"/>
    <lineage>
        <taxon>unclassified sequences</taxon>
        <taxon>metagenomes</taxon>
        <taxon>ecological metagenomes</taxon>
    </lineage>
</organism>
<keyword evidence="8" id="KW-0784">Thiamine biosynthesis</keyword>
<evidence type="ECO:0000256" key="10">
    <source>
        <dbReference type="ARBA" id="ARBA00033171"/>
    </source>
</evidence>